<name>A0ABW2PMR1_9BACL</name>
<evidence type="ECO:0000313" key="3">
    <source>
        <dbReference type="Proteomes" id="UP001596439"/>
    </source>
</evidence>
<sequence length="290" mass="33346">MKRVLITGQNSYVGNSFKQWINEHHSSSIQIDSISVRDDSWNNIQFSTYDTVLHVAGIAHVPSNDNMKALYEDVNTKLPYNIAEKAKREGVKQFIFMSSMIVFGNGDINNRLIDEYTSPKPIDVYGESKLNAEKLLNQLEDSNFHLAIMRPPMVYGPNSKGNFPMLLKFANKVPFFPSYSNERSMIFIDNLTECLTQIILTEFSGVVHPQNPQYMNTKDIIKWIRDCQNKPTLSVHFVNPLITLGIKKSKTLQKIFGDFAYNQKLSKLPFEYQIVDSQESIRQVVEKTYE</sequence>
<dbReference type="Pfam" id="PF01370">
    <property type="entry name" value="Epimerase"/>
    <property type="match status" value="1"/>
</dbReference>
<keyword evidence="3" id="KW-1185">Reference proteome</keyword>
<proteinExistence type="predicted"/>
<dbReference type="SUPFAM" id="SSF51735">
    <property type="entry name" value="NAD(P)-binding Rossmann-fold domains"/>
    <property type="match status" value="1"/>
</dbReference>
<gene>
    <name evidence="2" type="ORF">ACFQO8_01855</name>
</gene>
<dbReference type="EMBL" id="JBHTCE010000001">
    <property type="protein sequence ID" value="MFC7388868.1"/>
    <property type="molecule type" value="Genomic_DNA"/>
</dbReference>
<dbReference type="PANTHER" id="PTHR43245">
    <property type="entry name" value="BIFUNCTIONAL POLYMYXIN RESISTANCE PROTEIN ARNA"/>
    <property type="match status" value="1"/>
</dbReference>
<evidence type="ECO:0000259" key="1">
    <source>
        <dbReference type="Pfam" id="PF01370"/>
    </source>
</evidence>
<dbReference type="Proteomes" id="UP001596439">
    <property type="component" value="Unassembled WGS sequence"/>
</dbReference>
<dbReference type="RefSeq" id="WP_214786430.1">
    <property type="nucleotide sequence ID" value="NZ_JANIEL010000007.1"/>
</dbReference>
<protein>
    <submittedName>
        <fullName evidence="2">NAD-dependent epimerase/dehydratase family protein</fullName>
    </submittedName>
</protein>
<accession>A0ABW2PMR1</accession>
<feature type="domain" description="NAD-dependent epimerase/dehydratase" evidence="1">
    <location>
        <begin position="9"/>
        <end position="200"/>
    </location>
</feature>
<comment type="caution">
    <text evidence="2">The sequence shown here is derived from an EMBL/GenBank/DDBJ whole genome shotgun (WGS) entry which is preliminary data.</text>
</comment>
<organism evidence="2 3">
    <name type="scientific">Exiguobacterium aestuarii</name>
    <dbReference type="NCBI Taxonomy" id="273527"/>
    <lineage>
        <taxon>Bacteria</taxon>
        <taxon>Bacillati</taxon>
        <taxon>Bacillota</taxon>
        <taxon>Bacilli</taxon>
        <taxon>Bacillales</taxon>
        <taxon>Bacillales Family XII. Incertae Sedis</taxon>
        <taxon>Exiguobacterium</taxon>
    </lineage>
</organism>
<dbReference type="InterPro" id="IPR001509">
    <property type="entry name" value="Epimerase_deHydtase"/>
</dbReference>
<dbReference type="InterPro" id="IPR036291">
    <property type="entry name" value="NAD(P)-bd_dom_sf"/>
</dbReference>
<dbReference type="PANTHER" id="PTHR43245:SF58">
    <property type="entry name" value="BLL5923 PROTEIN"/>
    <property type="match status" value="1"/>
</dbReference>
<dbReference type="InterPro" id="IPR050177">
    <property type="entry name" value="Lipid_A_modif_metabolic_enz"/>
</dbReference>
<reference evidence="3" key="1">
    <citation type="journal article" date="2019" name="Int. J. Syst. Evol. Microbiol.">
        <title>The Global Catalogue of Microorganisms (GCM) 10K type strain sequencing project: providing services to taxonomists for standard genome sequencing and annotation.</title>
        <authorList>
            <consortium name="The Broad Institute Genomics Platform"/>
            <consortium name="The Broad Institute Genome Sequencing Center for Infectious Disease"/>
            <person name="Wu L."/>
            <person name="Ma J."/>
        </authorList>
    </citation>
    <scope>NUCLEOTIDE SEQUENCE [LARGE SCALE GENOMIC DNA]</scope>
    <source>
        <strain evidence="3">CCUG 55590</strain>
    </source>
</reference>
<evidence type="ECO:0000313" key="2">
    <source>
        <dbReference type="EMBL" id="MFC7388868.1"/>
    </source>
</evidence>
<dbReference type="Gene3D" id="3.40.50.720">
    <property type="entry name" value="NAD(P)-binding Rossmann-like Domain"/>
    <property type="match status" value="1"/>
</dbReference>